<sequence>MLTTAAVLPHPPFAIKGLNASMDRAYAPLHDAYARVGEHLRSRMVDSLLLLTCRGERYEHAFALAVHDPARTSLREYGSMGYEWTWRTDTRLIDAMQRAFRKADIPTTLTTNETLDLSSCVVLSALRPWAEQMRISTLTLPAQSVALNRPGALLRDVLDGNGGRTAVLALADFSHRLTATAPKGVHPDAAALDNRIRQAVIDQNLSALRAITLQERLDVGAEELSSIELLLYVLGDTRPHFQEWAYLYPHGIGHSVLVADL</sequence>
<name>A0A1F7U0B6_9BACT</name>
<accession>A0A1F7U0B6</accession>
<dbReference type="STRING" id="1802389.A3C17_01230"/>
<evidence type="ECO:0000313" key="1">
    <source>
        <dbReference type="EMBL" id="OGL71117.1"/>
    </source>
</evidence>
<dbReference type="EMBL" id="MGDX01000017">
    <property type="protein sequence ID" value="OGL71117.1"/>
    <property type="molecule type" value="Genomic_DNA"/>
</dbReference>
<organism evidence="1 2">
    <name type="scientific">Candidatus Uhrbacteria bacterium RIFCSPHIGHO2_02_FULL_53_13</name>
    <dbReference type="NCBI Taxonomy" id="1802389"/>
    <lineage>
        <taxon>Bacteria</taxon>
        <taxon>Candidatus Uhriibacteriota</taxon>
    </lineage>
</organism>
<evidence type="ECO:0008006" key="3">
    <source>
        <dbReference type="Google" id="ProtNLM"/>
    </source>
</evidence>
<gene>
    <name evidence="1" type="ORF">A3C17_01230</name>
</gene>
<reference evidence="1 2" key="1">
    <citation type="journal article" date="2016" name="Nat. Commun.">
        <title>Thousands of microbial genomes shed light on interconnected biogeochemical processes in an aquifer system.</title>
        <authorList>
            <person name="Anantharaman K."/>
            <person name="Brown C.T."/>
            <person name="Hug L.A."/>
            <person name="Sharon I."/>
            <person name="Castelle C.J."/>
            <person name="Probst A.J."/>
            <person name="Thomas B.C."/>
            <person name="Singh A."/>
            <person name="Wilkins M.J."/>
            <person name="Karaoz U."/>
            <person name="Brodie E.L."/>
            <person name="Williams K.H."/>
            <person name="Hubbard S.S."/>
            <person name="Banfield J.F."/>
        </authorList>
    </citation>
    <scope>NUCLEOTIDE SEQUENCE [LARGE SCALE GENOMIC DNA]</scope>
</reference>
<dbReference type="Proteomes" id="UP000177097">
    <property type="component" value="Unassembled WGS sequence"/>
</dbReference>
<proteinExistence type="predicted"/>
<comment type="caution">
    <text evidence="1">The sequence shown here is derived from an EMBL/GenBank/DDBJ whole genome shotgun (WGS) entry which is preliminary data.</text>
</comment>
<dbReference type="Gene3D" id="3.40.830.10">
    <property type="entry name" value="LigB-like"/>
    <property type="match status" value="1"/>
</dbReference>
<evidence type="ECO:0000313" key="2">
    <source>
        <dbReference type="Proteomes" id="UP000177097"/>
    </source>
</evidence>
<dbReference type="SUPFAM" id="SSF53213">
    <property type="entry name" value="LigB-like"/>
    <property type="match status" value="1"/>
</dbReference>
<protein>
    <recommendedName>
        <fullName evidence="3">Extradiol ring-cleavage dioxygenase class III enzyme subunit B domain-containing protein</fullName>
    </recommendedName>
</protein>
<dbReference type="AlphaFoldDB" id="A0A1F7U0B6"/>